<dbReference type="InterPro" id="IPR006145">
    <property type="entry name" value="PsdUridine_synth_RsuA/RluA"/>
</dbReference>
<dbReference type="OrthoDB" id="428658at2759"/>
<comment type="subcellular location">
    <subcellularLocation>
        <location evidence="3">Mitochondrion</location>
    </subcellularLocation>
</comment>
<keyword evidence="6" id="KW-0496">Mitochondrion</keyword>
<comment type="catalytic activity">
    <reaction evidence="8">
        <text>a uridine in tRNA = a pseudouridine in tRNA</text>
        <dbReference type="Rhea" id="RHEA:54572"/>
        <dbReference type="Rhea" id="RHEA-COMP:13339"/>
        <dbReference type="Rhea" id="RHEA-COMP:13934"/>
        <dbReference type="ChEBI" id="CHEBI:65314"/>
        <dbReference type="ChEBI" id="CHEBI:65315"/>
    </reaction>
</comment>
<dbReference type="Gene3D" id="3.30.2350.10">
    <property type="entry name" value="Pseudouridine synthase"/>
    <property type="match status" value="1"/>
</dbReference>
<evidence type="ECO:0000256" key="4">
    <source>
        <dbReference type="ARBA" id="ARBA00010876"/>
    </source>
</evidence>
<dbReference type="CTD" id="84881"/>
<evidence type="ECO:0000256" key="10">
    <source>
        <dbReference type="ARBA" id="ARBA00041563"/>
    </source>
</evidence>
<evidence type="ECO:0000259" key="11">
    <source>
        <dbReference type="Pfam" id="PF00849"/>
    </source>
</evidence>
<reference evidence="12" key="2">
    <citation type="submission" date="2025-08" db="UniProtKB">
        <authorList>
            <consortium name="Ensembl"/>
        </authorList>
    </citation>
    <scope>IDENTIFICATION</scope>
</reference>
<dbReference type="HOGENOM" id="CLU_016902_2_1_1"/>
<evidence type="ECO:0000256" key="2">
    <source>
        <dbReference type="ARBA" id="ARBA00001896"/>
    </source>
</evidence>
<accession>H9G3D2</accession>
<gene>
    <name evidence="12" type="primary">rpusd4</name>
</gene>
<dbReference type="Proteomes" id="UP000001646">
    <property type="component" value="Unplaced"/>
</dbReference>
<dbReference type="InterPro" id="IPR050188">
    <property type="entry name" value="RluA_PseudoU_synthase"/>
</dbReference>
<protein>
    <recommendedName>
        <fullName evidence="9">Pseudouridylate synthase RPUSD4, mitochondrial</fullName>
    </recommendedName>
    <alternativeName>
        <fullName evidence="10">RNA pseudouridylate synthase domain-containing protein 4</fullName>
    </alternativeName>
</protein>
<evidence type="ECO:0000256" key="8">
    <source>
        <dbReference type="ARBA" id="ARBA00036943"/>
    </source>
</evidence>
<feature type="domain" description="Pseudouridine synthase RsuA/RluA-like" evidence="11">
    <location>
        <begin position="95"/>
        <end position="267"/>
    </location>
</feature>
<dbReference type="SMR" id="H9G3D2"/>
<dbReference type="FunFam" id="3.30.2350.10:FF:000015">
    <property type="entry name" value="Mitochondrial RNA pseudouridine synthase RPUSD4"/>
    <property type="match status" value="1"/>
</dbReference>
<dbReference type="GeneTree" id="ENSGT00940000158436"/>
<evidence type="ECO:0000313" key="13">
    <source>
        <dbReference type="Proteomes" id="UP000001646"/>
    </source>
</evidence>
<evidence type="ECO:0000256" key="5">
    <source>
        <dbReference type="ARBA" id="ARBA00022946"/>
    </source>
</evidence>
<name>H9G3D2_ANOCA</name>
<dbReference type="GO" id="GO:0005739">
    <property type="term" value="C:mitochondrion"/>
    <property type="evidence" value="ECO:0007669"/>
    <property type="project" value="UniProtKB-SubCell"/>
</dbReference>
<evidence type="ECO:0000256" key="1">
    <source>
        <dbReference type="ARBA" id="ARBA00001166"/>
    </source>
</evidence>
<dbReference type="Pfam" id="PF00849">
    <property type="entry name" value="PseudoU_synth_2"/>
    <property type="match status" value="1"/>
</dbReference>
<dbReference type="PANTHER" id="PTHR21600">
    <property type="entry name" value="MITOCHONDRIAL RNA PSEUDOURIDINE SYNTHASE"/>
    <property type="match status" value="1"/>
</dbReference>
<dbReference type="PANTHER" id="PTHR21600:SF83">
    <property type="entry name" value="PSEUDOURIDYLATE SYNTHASE RPUSD4, MITOCHONDRIAL"/>
    <property type="match status" value="1"/>
</dbReference>
<evidence type="ECO:0000256" key="3">
    <source>
        <dbReference type="ARBA" id="ARBA00004173"/>
    </source>
</evidence>
<keyword evidence="13" id="KW-1185">Reference proteome</keyword>
<dbReference type="InParanoid" id="H9G3D2"/>
<dbReference type="SUPFAM" id="SSF55120">
    <property type="entry name" value="Pseudouridine synthase"/>
    <property type="match status" value="1"/>
</dbReference>
<dbReference type="STRING" id="28377.ENSACAP00000000186"/>
<evidence type="ECO:0000313" key="12">
    <source>
        <dbReference type="Ensembl" id="ENSACAP00000000186.3"/>
    </source>
</evidence>
<comment type="catalytic activity">
    <reaction evidence="1">
        <text>a uridine in mRNA = a pseudouridine in mRNA</text>
        <dbReference type="Rhea" id="RHEA:56644"/>
        <dbReference type="Rhea" id="RHEA-COMP:14658"/>
        <dbReference type="Rhea" id="RHEA-COMP:14659"/>
        <dbReference type="ChEBI" id="CHEBI:65314"/>
        <dbReference type="ChEBI" id="CHEBI:65315"/>
    </reaction>
</comment>
<reference evidence="12" key="1">
    <citation type="submission" date="2009-12" db="EMBL/GenBank/DDBJ databases">
        <title>The Genome Sequence of Anolis carolinensis (Green Anole Lizard).</title>
        <authorList>
            <consortium name="The Genome Sequencing Platform"/>
            <person name="Di Palma F."/>
            <person name="Alfoldi J."/>
            <person name="Heiman D."/>
            <person name="Young S."/>
            <person name="Grabherr M."/>
            <person name="Johnson J."/>
            <person name="Lander E.S."/>
            <person name="Lindblad-Toh K."/>
        </authorList>
    </citation>
    <scope>NUCLEOTIDE SEQUENCE [LARGE SCALE GENOMIC DNA]</scope>
    <source>
        <strain evidence="12">JBL SC #1</strain>
    </source>
</reference>
<keyword evidence="5" id="KW-0809">Transit peptide</keyword>
<dbReference type="eggNOG" id="KOG1919">
    <property type="taxonomic scope" value="Eukaryota"/>
</dbReference>
<dbReference type="GeneID" id="100565986"/>
<dbReference type="GO" id="GO:0009982">
    <property type="term" value="F:pseudouridine synthase activity"/>
    <property type="evidence" value="ECO:0007669"/>
    <property type="project" value="InterPro"/>
</dbReference>
<dbReference type="GO" id="GO:0001522">
    <property type="term" value="P:pseudouridine synthesis"/>
    <property type="evidence" value="ECO:0007669"/>
    <property type="project" value="InterPro"/>
</dbReference>
<dbReference type="InterPro" id="IPR006224">
    <property type="entry name" value="PsdUridine_synth_RluA-like_CS"/>
</dbReference>
<dbReference type="GO" id="GO:0003723">
    <property type="term" value="F:RNA binding"/>
    <property type="evidence" value="ECO:0007669"/>
    <property type="project" value="InterPro"/>
</dbReference>
<evidence type="ECO:0000256" key="6">
    <source>
        <dbReference type="ARBA" id="ARBA00023128"/>
    </source>
</evidence>
<dbReference type="KEGG" id="acs:100565986"/>
<comment type="catalytic activity">
    <reaction evidence="2">
        <text>uridine in 5S rRNA = pseudouridine in 5S rRNA</text>
        <dbReference type="Rhea" id="RHEA:47036"/>
        <dbReference type="Rhea" id="RHEA-COMP:11730"/>
        <dbReference type="Rhea" id="RHEA-COMP:11731"/>
        <dbReference type="ChEBI" id="CHEBI:65314"/>
        <dbReference type="ChEBI" id="CHEBI:65315"/>
    </reaction>
</comment>
<proteinExistence type="inferred from homology"/>
<dbReference type="Ensembl" id="ENSACAT00000000189.3">
    <property type="protein sequence ID" value="ENSACAP00000000186.3"/>
    <property type="gene ID" value="ENSACAG00000000189.3"/>
</dbReference>
<comment type="similarity">
    <text evidence="4">Belongs to the pseudouridine synthase RluA family.</text>
</comment>
<evidence type="ECO:0000256" key="9">
    <source>
        <dbReference type="ARBA" id="ARBA00039953"/>
    </source>
</evidence>
<dbReference type="InterPro" id="IPR020103">
    <property type="entry name" value="PsdUridine_synth_cat_dom_sf"/>
</dbReference>
<organism evidence="12 13">
    <name type="scientific">Anolis carolinensis</name>
    <name type="common">Green anole</name>
    <name type="synonym">American chameleon</name>
    <dbReference type="NCBI Taxonomy" id="28377"/>
    <lineage>
        <taxon>Eukaryota</taxon>
        <taxon>Metazoa</taxon>
        <taxon>Chordata</taxon>
        <taxon>Craniata</taxon>
        <taxon>Vertebrata</taxon>
        <taxon>Euteleostomi</taxon>
        <taxon>Lepidosauria</taxon>
        <taxon>Squamata</taxon>
        <taxon>Bifurcata</taxon>
        <taxon>Unidentata</taxon>
        <taxon>Episquamata</taxon>
        <taxon>Toxicofera</taxon>
        <taxon>Iguania</taxon>
        <taxon>Dactyloidae</taxon>
        <taxon>Anolis</taxon>
    </lineage>
</organism>
<evidence type="ECO:0000256" key="7">
    <source>
        <dbReference type="ARBA" id="ARBA00023235"/>
    </source>
</evidence>
<dbReference type="PROSITE" id="PS01129">
    <property type="entry name" value="PSI_RLU"/>
    <property type="match status" value="1"/>
</dbReference>
<reference evidence="12" key="3">
    <citation type="submission" date="2025-09" db="UniProtKB">
        <authorList>
            <consortium name="Ensembl"/>
        </authorList>
    </citation>
    <scope>IDENTIFICATION</scope>
</reference>
<dbReference type="CDD" id="cd02869">
    <property type="entry name" value="PseudoU_synth_RluA_like"/>
    <property type="match status" value="1"/>
</dbReference>
<dbReference type="AlphaFoldDB" id="H9G3D2"/>
<dbReference type="Bgee" id="ENSACAG00000000189">
    <property type="expression patterns" value="Expressed in ovary and 12 other cell types or tissues"/>
</dbReference>
<keyword evidence="7" id="KW-0413">Isomerase</keyword>
<sequence>MAAQKASSRFMVCFAGQRAFSRTQGAASPVSAEQLAEKLRAQKREQEKPVKELPKDPVRRRVRELTELTRQLQRVHPNVMAKALKKGVLFQNSEIVVINKPYGLPVHGGPKVKTCITDVLPTLAKMLYGMKAEPLHLCHRLDKETTGVMVLARDQDIAHKVQELFKTRQVEKKYWAVCVGHPKPTEGLVDIPIVEKEVESHQSHFKMALAPNYYMSHEDGKTFKVRQHRDAHSAVTRYRVLSSCSSCSFLELHPITGVKHQLRVHMAFGLGCPILGDHKYSHWNKLAPQKLPQSALKRLGLEQVKARYLPLHLHAYTLILPEINGSGEKKIHLVCKPPLFFSRSLKRLKLEFPESEK</sequence>